<name>A0ABN9QQH5_9DINO</name>
<organism evidence="1 2">
    <name type="scientific">Prorocentrum cordatum</name>
    <dbReference type="NCBI Taxonomy" id="2364126"/>
    <lineage>
        <taxon>Eukaryota</taxon>
        <taxon>Sar</taxon>
        <taxon>Alveolata</taxon>
        <taxon>Dinophyceae</taxon>
        <taxon>Prorocentrales</taxon>
        <taxon>Prorocentraceae</taxon>
        <taxon>Prorocentrum</taxon>
    </lineage>
</organism>
<feature type="non-terminal residue" evidence="1">
    <location>
        <position position="1"/>
    </location>
</feature>
<protein>
    <submittedName>
        <fullName evidence="1">Uncharacterized protein</fullName>
    </submittedName>
</protein>
<keyword evidence="2" id="KW-1185">Reference proteome</keyword>
<sequence>VQTNRVWTAINDVFMVYAKRVSLWGNSLPVITYTLALRLHEVGIKETANSTAAMATARRGLKQQQAAATLA</sequence>
<gene>
    <name evidence="1" type="ORF">PCOR1329_LOCUS14047</name>
</gene>
<accession>A0ABN9QQH5</accession>
<evidence type="ECO:0000313" key="2">
    <source>
        <dbReference type="Proteomes" id="UP001189429"/>
    </source>
</evidence>
<comment type="caution">
    <text evidence="1">The sequence shown here is derived from an EMBL/GenBank/DDBJ whole genome shotgun (WGS) entry which is preliminary data.</text>
</comment>
<dbReference type="Proteomes" id="UP001189429">
    <property type="component" value="Unassembled WGS sequence"/>
</dbReference>
<feature type="non-terminal residue" evidence="1">
    <location>
        <position position="71"/>
    </location>
</feature>
<reference evidence="1" key="1">
    <citation type="submission" date="2023-10" db="EMBL/GenBank/DDBJ databases">
        <authorList>
            <person name="Chen Y."/>
            <person name="Shah S."/>
            <person name="Dougan E. K."/>
            <person name="Thang M."/>
            <person name="Chan C."/>
        </authorList>
    </citation>
    <scope>NUCLEOTIDE SEQUENCE [LARGE SCALE GENOMIC DNA]</scope>
</reference>
<proteinExistence type="predicted"/>
<dbReference type="EMBL" id="CAUYUJ010004175">
    <property type="protein sequence ID" value="CAK0808451.1"/>
    <property type="molecule type" value="Genomic_DNA"/>
</dbReference>
<evidence type="ECO:0000313" key="1">
    <source>
        <dbReference type="EMBL" id="CAK0808451.1"/>
    </source>
</evidence>